<keyword evidence="4" id="KW-0804">Transcription</keyword>
<dbReference type="GeneID" id="18917227"/>
<dbReference type="InterPro" id="IPR036864">
    <property type="entry name" value="Zn2-C6_fun-type_DNA-bd_sf"/>
</dbReference>
<evidence type="ECO:0000313" key="9">
    <source>
        <dbReference type="Proteomes" id="UP000008370"/>
    </source>
</evidence>
<keyword evidence="3" id="KW-0805">Transcription regulation</keyword>
<dbReference type="GO" id="GO:0000981">
    <property type="term" value="F:DNA-binding transcription factor activity, RNA polymerase II-specific"/>
    <property type="evidence" value="ECO:0007669"/>
    <property type="project" value="InterPro"/>
</dbReference>
<dbReference type="OrthoDB" id="10261408at2759"/>
<evidence type="ECO:0000259" key="7">
    <source>
        <dbReference type="PROSITE" id="PS50048"/>
    </source>
</evidence>
<dbReference type="PANTHER" id="PTHR47338:SF5">
    <property type="entry name" value="ZN(II)2CYS6 TRANSCRIPTION FACTOR (EUROFUNG)"/>
    <property type="match status" value="1"/>
</dbReference>
<dbReference type="GO" id="GO:0005634">
    <property type="term" value="C:nucleus"/>
    <property type="evidence" value="ECO:0007669"/>
    <property type="project" value="UniProtKB-SubCell"/>
</dbReference>
<dbReference type="Gene3D" id="4.10.240.10">
    <property type="entry name" value="Zn(2)-C6 fungal-type DNA-binding domain"/>
    <property type="match status" value="1"/>
</dbReference>
<dbReference type="GO" id="GO:0008270">
    <property type="term" value="F:zinc ion binding"/>
    <property type="evidence" value="ECO:0007669"/>
    <property type="project" value="InterPro"/>
</dbReference>
<dbReference type="InterPro" id="IPR001138">
    <property type="entry name" value="Zn2Cys6_DnaBD"/>
</dbReference>
<dbReference type="Proteomes" id="UP000008370">
    <property type="component" value="Unassembled WGS sequence"/>
</dbReference>
<dbReference type="SMART" id="SM00066">
    <property type="entry name" value="GAL4"/>
    <property type="match status" value="1"/>
</dbReference>
<reference evidence="8 9" key="1">
    <citation type="journal article" date="2012" name="BMC Genomics">
        <title>Comparative genomics of the white-rot fungi, Phanerochaete carnosa and P. chrysosporium, to elucidate the genetic basis of the distinct wood types they colonize.</title>
        <authorList>
            <person name="Suzuki H."/>
            <person name="MacDonald J."/>
            <person name="Syed K."/>
            <person name="Salamov A."/>
            <person name="Hori C."/>
            <person name="Aerts A."/>
            <person name="Henrissat B."/>
            <person name="Wiebenga A."/>
            <person name="vanKuyk P.A."/>
            <person name="Barry K."/>
            <person name="Lindquist E."/>
            <person name="LaButti K."/>
            <person name="Lapidus A."/>
            <person name="Lucas S."/>
            <person name="Coutinho P."/>
            <person name="Gong Y."/>
            <person name="Samejima M."/>
            <person name="Mahadevan R."/>
            <person name="Abou-Zaid M."/>
            <person name="de Vries R.P."/>
            <person name="Igarashi K."/>
            <person name="Yadav J.S."/>
            <person name="Grigoriev I.V."/>
            <person name="Master E.R."/>
        </authorList>
    </citation>
    <scope>NUCLEOTIDE SEQUENCE [LARGE SCALE GENOMIC DNA]</scope>
    <source>
        <strain evidence="8 9">HHB-10118-sp</strain>
    </source>
</reference>
<keyword evidence="5" id="KW-0539">Nucleus</keyword>
<feature type="compositionally biased region" description="Basic residues" evidence="6">
    <location>
        <begin position="170"/>
        <end position="188"/>
    </location>
</feature>
<dbReference type="PANTHER" id="PTHR47338">
    <property type="entry name" value="ZN(II)2CYS6 TRANSCRIPTION FACTOR (EUROFUNG)-RELATED"/>
    <property type="match status" value="1"/>
</dbReference>
<dbReference type="STRING" id="650164.K5W743"/>
<evidence type="ECO:0000256" key="2">
    <source>
        <dbReference type="ARBA" id="ARBA00022723"/>
    </source>
</evidence>
<comment type="subcellular location">
    <subcellularLocation>
        <location evidence="1">Nucleus</location>
    </subcellularLocation>
</comment>
<organism evidence="8 9">
    <name type="scientific">Phanerochaete carnosa (strain HHB-10118-sp)</name>
    <name type="common">White-rot fungus</name>
    <name type="synonym">Peniophora carnosa</name>
    <dbReference type="NCBI Taxonomy" id="650164"/>
    <lineage>
        <taxon>Eukaryota</taxon>
        <taxon>Fungi</taxon>
        <taxon>Dikarya</taxon>
        <taxon>Basidiomycota</taxon>
        <taxon>Agaricomycotina</taxon>
        <taxon>Agaricomycetes</taxon>
        <taxon>Polyporales</taxon>
        <taxon>Phanerochaetaceae</taxon>
        <taxon>Phanerochaete</taxon>
    </lineage>
</organism>
<feature type="region of interest" description="Disordered" evidence="6">
    <location>
        <begin position="90"/>
        <end position="132"/>
    </location>
</feature>
<feature type="compositionally biased region" description="Basic and acidic residues" evidence="6">
    <location>
        <begin position="160"/>
        <end position="169"/>
    </location>
</feature>
<dbReference type="InterPro" id="IPR050815">
    <property type="entry name" value="TF_fung"/>
</dbReference>
<dbReference type="AlphaFoldDB" id="K5W743"/>
<evidence type="ECO:0000256" key="5">
    <source>
        <dbReference type="ARBA" id="ARBA00023242"/>
    </source>
</evidence>
<gene>
    <name evidence="8" type="ORF">PHACADRAFT_258850</name>
</gene>
<dbReference type="RefSeq" id="XP_007397452.1">
    <property type="nucleotide sequence ID" value="XM_007397390.1"/>
</dbReference>
<evidence type="ECO:0000256" key="3">
    <source>
        <dbReference type="ARBA" id="ARBA00023015"/>
    </source>
</evidence>
<feature type="compositionally biased region" description="Polar residues" evidence="6">
    <location>
        <begin position="114"/>
        <end position="123"/>
    </location>
</feature>
<feature type="domain" description="Zn(2)-C6 fungal-type" evidence="7">
    <location>
        <begin position="136"/>
        <end position="166"/>
    </location>
</feature>
<sequence>MPGNHLLETLQPPSATVEQLLPHPQDHVCFGLQQQPVLNLALESSLPIQPPALSPVGEYTFNLHQGRSAEQQMHVVAYDSLPSSSRAATFAMAPPPEHKPSPPVPISPAVKGNPSGNDAQSAASRPRREASNVVIACRQCRARKIRCDSTRPHCNNCIRRGNDCEYDAKPKRRGPDKRPGTRQRSCKKRPPEADPPTSNAKKRRKIEDDDDGSSVGFDERVGTTNGAKRPSLVPAAHIPDEATGLRMPQAPPLVLDTSAQARGMSSEVIYPKDGLSPLAQHSPVYPYHTIDYPAGRHIAHSPMSPDHCQEEPRHQIPTAPSFDYAIETWWDSLLTTYAGSREESFQAILDDVKFLLDSSSYWLFFFNRQILFRDLHHMHTRPTLQPALVLSALALSTLMRSSELECGAQGRARAVSLRNSAQAALEAACHARHVDMRLAEASIILAIFESSSHPEHSQSRADEALQFMDSIILALKLPMTDMNDPDACIYSPRTIPMVFHPAGYASPEMCSCIRSATTAPSMASAVPPQHYSFSFAFNPPWDPNWADVDIVKEESRRICWSALNLIANYTAQSVAFHQSPLDLGLMEPSNYCILFPGEAYERNPRHRIPGQSPKDSVWALYCRSMLLWISAIRPRDTWTNDERADFAIAAWTETRMVQDGINMHKCNLDTAVMYISREYLYNTRLEITSEFRRSLQDPATIGAPLFNRRQAQEWLYYQDQVAQRVKNAVLEVGEKRGHLLTRRPFQSLWFASQVSICLALWGYDRSLLQALELGKTFLIPLDTLDALWPCPVQRTRTETLRDRLREACLQAGIATPLSTHVTLPPMLRSA</sequence>
<keyword evidence="2" id="KW-0479">Metal-binding</keyword>
<proteinExistence type="predicted"/>
<dbReference type="SUPFAM" id="SSF57701">
    <property type="entry name" value="Zn2/Cys6 DNA-binding domain"/>
    <property type="match status" value="1"/>
</dbReference>
<evidence type="ECO:0000256" key="1">
    <source>
        <dbReference type="ARBA" id="ARBA00004123"/>
    </source>
</evidence>
<evidence type="ECO:0000256" key="4">
    <source>
        <dbReference type="ARBA" id="ARBA00023163"/>
    </source>
</evidence>
<dbReference type="PROSITE" id="PS00463">
    <property type="entry name" value="ZN2_CY6_FUNGAL_1"/>
    <property type="match status" value="1"/>
</dbReference>
<accession>K5W743</accession>
<dbReference type="InParanoid" id="K5W743"/>
<dbReference type="KEGG" id="pco:PHACADRAFT_258850"/>
<dbReference type="Pfam" id="PF00172">
    <property type="entry name" value="Zn_clus"/>
    <property type="match status" value="1"/>
</dbReference>
<feature type="region of interest" description="Disordered" evidence="6">
    <location>
        <begin position="158"/>
        <end position="234"/>
    </location>
</feature>
<dbReference type="EMBL" id="JH930473">
    <property type="protein sequence ID" value="EKM54774.1"/>
    <property type="molecule type" value="Genomic_DNA"/>
</dbReference>
<dbReference type="CDD" id="cd00067">
    <property type="entry name" value="GAL4"/>
    <property type="match status" value="1"/>
</dbReference>
<evidence type="ECO:0000256" key="6">
    <source>
        <dbReference type="SAM" id="MobiDB-lite"/>
    </source>
</evidence>
<dbReference type="HOGENOM" id="CLU_010791_0_0_1"/>
<evidence type="ECO:0000313" key="8">
    <source>
        <dbReference type="EMBL" id="EKM54774.1"/>
    </source>
</evidence>
<protein>
    <recommendedName>
        <fullName evidence="7">Zn(2)-C6 fungal-type domain-containing protein</fullName>
    </recommendedName>
</protein>
<name>K5W743_PHACS</name>
<dbReference type="PROSITE" id="PS50048">
    <property type="entry name" value="ZN2_CY6_FUNGAL_2"/>
    <property type="match status" value="1"/>
</dbReference>
<keyword evidence="9" id="KW-1185">Reference proteome</keyword>